<accession>X6LMI1</accession>
<protein>
    <submittedName>
        <fullName evidence="1">Uncharacterized protein</fullName>
    </submittedName>
</protein>
<name>X6LMI1_RETFI</name>
<evidence type="ECO:0000313" key="1">
    <source>
        <dbReference type="EMBL" id="ETO02814.1"/>
    </source>
</evidence>
<keyword evidence="2" id="KW-1185">Reference proteome</keyword>
<comment type="caution">
    <text evidence="1">The sequence shown here is derived from an EMBL/GenBank/DDBJ whole genome shotgun (WGS) entry which is preliminary data.</text>
</comment>
<dbReference type="AlphaFoldDB" id="X6LMI1"/>
<organism evidence="1 2">
    <name type="scientific">Reticulomyxa filosa</name>
    <dbReference type="NCBI Taxonomy" id="46433"/>
    <lineage>
        <taxon>Eukaryota</taxon>
        <taxon>Sar</taxon>
        <taxon>Rhizaria</taxon>
        <taxon>Retaria</taxon>
        <taxon>Foraminifera</taxon>
        <taxon>Monothalamids</taxon>
        <taxon>Reticulomyxidae</taxon>
        <taxon>Reticulomyxa</taxon>
    </lineage>
</organism>
<sequence>MHNLCIQFFIFCLQIDIENPLQNLLLIFMLRNGKWREYEIVFDYEYRRIVLFENKKLKVKSIQVGNPNRSSLEFNVSIQWYNDLDIYNTQSKRFCLIINHTWHFCTFDSEEREKLSDCCSVNAFKYTYLFCSFHFN</sequence>
<dbReference type="EMBL" id="ASPP01034862">
    <property type="protein sequence ID" value="ETO02814.1"/>
    <property type="molecule type" value="Genomic_DNA"/>
</dbReference>
<dbReference type="Proteomes" id="UP000023152">
    <property type="component" value="Unassembled WGS sequence"/>
</dbReference>
<proteinExistence type="predicted"/>
<evidence type="ECO:0000313" key="2">
    <source>
        <dbReference type="Proteomes" id="UP000023152"/>
    </source>
</evidence>
<gene>
    <name evidence="1" type="ORF">RFI_34599</name>
</gene>
<reference evidence="1 2" key="1">
    <citation type="journal article" date="2013" name="Curr. Biol.">
        <title>The Genome of the Foraminiferan Reticulomyxa filosa.</title>
        <authorList>
            <person name="Glockner G."/>
            <person name="Hulsmann N."/>
            <person name="Schleicher M."/>
            <person name="Noegel A.A."/>
            <person name="Eichinger L."/>
            <person name="Gallinger C."/>
            <person name="Pawlowski J."/>
            <person name="Sierra R."/>
            <person name="Euteneuer U."/>
            <person name="Pillet L."/>
            <person name="Moustafa A."/>
            <person name="Platzer M."/>
            <person name="Groth M."/>
            <person name="Szafranski K."/>
            <person name="Schliwa M."/>
        </authorList>
    </citation>
    <scope>NUCLEOTIDE SEQUENCE [LARGE SCALE GENOMIC DNA]</scope>
</reference>